<reference evidence="6" key="1">
    <citation type="journal article" date="2021" name="Open Biol.">
        <title>Shared evolutionary footprints suggest mitochondrial oxidative damage underlies multiple complex I losses in fungi.</title>
        <authorList>
            <person name="Schikora-Tamarit M.A."/>
            <person name="Marcet-Houben M."/>
            <person name="Nosek J."/>
            <person name="Gabaldon T."/>
        </authorList>
    </citation>
    <scope>NUCLEOTIDE SEQUENCE</scope>
    <source>
        <strain evidence="6">CBS6341</strain>
    </source>
</reference>
<reference evidence="6" key="2">
    <citation type="submission" date="2021-01" db="EMBL/GenBank/DDBJ databases">
        <authorList>
            <person name="Schikora-Tamarit M.A."/>
        </authorList>
    </citation>
    <scope>NUCLEOTIDE SEQUENCE</scope>
    <source>
        <strain evidence="6">CBS6341</strain>
    </source>
</reference>
<dbReference type="AlphaFoldDB" id="A0A9P8PW62"/>
<dbReference type="PROSITE" id="PS50166">
    <property type="entry name" value="IMPORTIN_B_NT"/>
    <property type="match status" value="1"/>
</dbReference>
<dbReference type="GO" id="GO:0006606">
    <property type="term" value="P:protein import into nucleus"/>
    <property type="evidence" value="ECO:0007669"/>
    <property type="project" value="TreeGrafter"/>
</dbReference>
<protein>
    <recommendedName>
        <fullName evidence="5">Importin N-terminal domain-containing protein</fullName>
    </recommendedName>
</protein>
<organism evidence="6 7">
    <name type="scientific">Wickerhamomyces mucosus</name>
    <dbReference type="NCBI Taxonomy" id="1378264"/>
    <lineage>
        <taxon>Eukaryota</taxon>
        <taxon>Fungi</taxon>
        <taxon>Dikarya</taxon>
        <taxon>Ascomycota</taxon>
        <taxon>Saccharomycotina</taxon>
        <taxon>Saccharomycetes</taxon>
        <taxon>Phaffomycetales</taxon>
        <taxon>Wickerhamomycetaceae</taxon>
        <taxon>Wickerhamomyces</taxon>
    </lineage>
</organism>
<keyword evidence="4" id="KW-0539">Nucleus</keyword>
<evidence type="ECO:0000256" key="2">
    <source>
        <dbReference type="ARBA" id="ARBA00022448"/>
    </source>
</evidence>
<dbReference type="GO" id="GO:0031267">
    <property type="term" value="F:small GTPase binding"/>
    <property type="evidence" value="ECO:0007669"/>
    <property type="project" value="InterPro"/>
</dbReference>
<evidence type="ECO:0000256" key="3">
    <source>
        <dbReference type="ARBA" id="ARBA00022927"/>
    </source>
</evidence>
<comment type="caution">
    <text evidence="6">The sequence shown here is derived from an EMBL/GenBank/DDBJ whole genome shotgun (WGS) entry which is preliminary data.</text>
</comment>
<evidence type="ECO:0000256" key="4">
    <source>
        <dbReference type="ARBA" id="ARBA00023242"/>
    </source>
</evidence>
<dbReference type="InterPro" id="IPR001494">
    <property type="entry name" value="Importin-beta_N"/>
</dbReference>
<keyword evidence="7" id="KW-1185">Reference proteome</keyword>
<keyword evidence="2" id="KW-0813">Transport</keyword>
<evidence type="ECO:0000313" key="7">
    <source>
        <dbReference type="Proteomes" id="UP000769528"/>
    </source>
</evidence>
<dbReference type="InterPro" id="IPR016024">
    <property type="entry name" value="ARM-type_fold"/>
</dbReference>
<dbReference type="PANTHER" id="PTHR10997">
    <property type="entry name" value="IMPORTIN-7, 8, 11"/>
    <property type="match status" value="1"/>
</dbReference>
<accession>A0A9P8PW62</accession>
<dbReference type="PANTHER" id="PTHR10997:SF9">
    <property type="entry name" value="IMPORTIN-9"/>
    <property type="match status" value="1"/>
</dbReference>
<evidence type="ECO:0000259" key="5">
    <source>
        <dbReference type="PROSITE" id="PS50166"/>
    </source>
</evidence>
<keyword evidence="3" id="KW-0653">Protein transport</keyword>
<dbReference type="Pfam" id="PF25018">
    <property type="entry name" value="HEAT_IPO9_c"/>
    <property type="match status" value="1"/>
</dbReference>
<sequence>MSFNKVLEQLHILQLPDNSARQNAEHVLTEIIETDPTQCAIEFLKISLSKTEPIAIRQTVLLFLKRIVPIYWSAGFESFIGPAIQQDVKNKIRHELLELVTSDPDSKIRNGASYAVVQIAAVDYPDEWPNLLSTLYEKMISDDPIAISGGLSLLQDVFEDLVTEEQFFEGGVGTSTITECLKHMGDENASYDIRIAAAKLYKSCLLQLENPVVLQEPSKRSGLIQHFRHIVTLLTVILQNHDLDIHSMIFRSILYKIAYTLATEFPPLFFDGNAKISLQQSVIEDIIQSVPVYIDVVVSENQDNYRFEQHENISVPTALQNLMIEQIQFLSGLNDLSLSGELFEQLLEITLKSCIITLENENAYLADFNSFVTEETHVSPTFNLRNAIDEFISEIKSDDISNLFEWSINKLGLLESTNDSRLKEAALYLLSAICNSSEEIKTTAQIVQVLELLVRFLNDNDSLVKARAIITIPGFISKFEEHISTKDFGQKTFLESLRISNNSESEVVKSSLLVSLNSYRFLNLNELTQETQGAILQIVEELLEDSEDDTPSLLLESISKILTPAKFNKKALELLLKASWKDPSNIQSILDTDEALGTLLEGINLQNYLSYLQIGLPAILTTIESSTGEFTVNLSLSIQLLTTFVSHSPEILPESVFNVINPVLSNIILKTNDDQILQLSSETFNAFVKDSTAELFDPNVVLQILAKFLDPELSDSAAMNVGSLVISVISKFSIHLKSLLPEIVKATTERLLKAKELSTIEDLISVLCYLIAVDVNQTIDLLQGQNIREIFNCWFKNFESLTGERILESCKALAKIYLANRTFDFTVDGDEAVNQYSDLIITRSMRKKQQYQQVSVGFKIVKLLVFELNAQFFEGDEGEHLIIPSVDNDGEWEDLDSSDFDKLQSYLEGQEEDHDHDYEFKSEETTQFLVSFFKEIASKNILDFKEIYNHLNDNERQVLTEKIV</sequence>
<dbReference type="GO" id="GO:0005829">
    <property type="term" value="C:cytosol"/>
    <property type="evidence" value="ECO:0007669"/>
    <property type="project" value="TreeGrafter"/>
</dbReference>
<name>A0A9P8PW62_9ASCO</name>
<dbReference type="Proteomes" id="UP000769528">
    <property type="component" value="Unassembled WGS sequence"/>
</dbReference>
<dbReference type="Gene3D" id="1.25.10.10">
    <property type="entry name" value="Leucine-rich Repeat Variant"/>
    <property type="match status" value="1"/>
</dbReference>
<evidence type="ECO:0000256" key="1">
    <source>
        <dbReference type="ARBA" id="ARBA00004123"/>
    </source>
</evidence>
<comment type="subcellular location">
    <subcellularLocation>
        <location evidence="1">Nucleus</location>
    </subcellularLocation>
</comment>
<proteinExistence type="predicted"/>
<dbReference type="InterPro" id="IPR011989">
    <property type="entry name" value="ARM-like"/>
</dbReference>
<feature type="domain" description="Importin N-terminal" evidence="5">
    <location>
        <begin position="24"/>
        <end position="102"/>
    </location>
</feature>
<evidence type="ECO:0000313" key="6">
    <source>
        <dbReference type="EMBL" id="KAH3679433.1"/>
    </source>
</evidence>
<gene>
    <name evidence="6" type="ORF">WICMUC_000978</name>
</gene>
<dbReference type="OrthoDB" id="431626at2759"/>
<dbReference type="GO" id="GO:0005635">
    <property type="term" value="C:nuclear envelope"/>
    <property type="evidence" value="ECO:0007669"/>
    <property type="project" value="TreeGrafter"/>
</dbReference>
<dbReference type="EMBL" id="JAEUBF010000310">
    <property type="protein sequence ID" value="KAH3679433.1"/>
    <property type="molecule type" value="Genomic_DNA"/>
</dbReference>
<dbReference type="SUPFAM" id="SSF48371">
    <property type="entry name" value="ARM repeat"/>
    <property type="match status" value="1"/>
</dbReference>
<dbReference type="InterPro" id="IPR056840">
    <property type="entry name" value="HEAT_IPO9_central"/>
</dbReference>